<gene>
    <name evidence="9 13" type="primary">thiE</name>
    <name evidence="13" type="ORF">MP619_07295</name>
</gene>
<feature type="binding site" evidence="9">
    <location>
        <position position="72"/>
    </location>
    <ligand>
        <name>4-amino-2-methyl-5-(diphosphooxymethyl)pyrimidine</name>
        <dbReference type="ChEBI" id="CHEBI:57841"/>
    </ligand>
</feature>
<dbReference type="NCBIfam" id="TIGR00693">
    <property type="entry name" value="thiE"/>
    <property type="match status" value="1"/>
</dbReference>
<evidence type="ECO:0000256" key="5">
    <source>
        <dbReference type="ARBA" id="ARBA00022977"/>
    </source>
</evidence>
<evidence type="ECO:0000256" key="2">
    <source>
        <dbReference type="ARBA" id="ARBA00022679"/>
    </source>
</evidence>
<keyword evidence="2 9" id="KW-0808">Transferase</keyword>
<organism evidence="13 14">
    <name type="scientific">Streptococcus dysgalactiae</name>
    <dbReference type="NCBI Taxonomy" id="1334"/>
    <lineage>
        <taxon>Bacteria</taxon>
        <taxon>Bacillati</taxon>
        <taxon>Bacillota</taxon>
        <taxon>Bacilli</taxon>
        <taxon>Lactobacillales</taxon>
        <taxon>Streptococcaceae</taxon>
        <taxon>Streptococcus</taxon>
    </lineage>
</organism>
<feature type="binding site" evidence="9">
    <location>
        <begin position="188"/>
        <end position="189"/>
    </location>
    <ligand>
        <name>2-[(2R,5Z)-2-carboxy-4-methylthiazol-5(2H)-ylidene]ethyl phosphate</name>
        <dbReference type="ChEBI" id="CHEBI:62899"/>
    </ligand>
</feature>
<evidence type="ECO:0000256" key="11">
    <source>
        <dbReference type="RuleBase" id="RU004253"/>
    </source>
</evidence>
<dbReference type="InterPro" id="IPR036206">
    <property type="entry name" value="ThiamineP_synth_sf"/>
</dbReference>
<comment type="similarity">
    <text evidence="9 10">Belongs to the thiamine-phosphate synthase family.</text>
</comment>
<dbReference type="HAMAP" id="MF_00097">
    <property type="entry name" value="TMP_synthase"/>
    <property type="match status" value="1"/>
</dbReference>
<evidence type="ECO:0000256" key="7">
    <source>
        <dbReference type="ARBA" id="ARBA00047851"/>
    </source>
</evidence>
<feature type="binding site" evidence="9">
    <location>
        <position position="92"/>
    </location>
    <ligand>
        <name>Mg(2+)</name>
        <dbReference type="ChEBI" id="CHEBI:18420"/>
    </ligand>
</feature>
<feature type="binding site" evidence="9">
    <location>
        <position position="168"/>
    </location>
    <ligand>
        <name>2-[(2R,5Z)-2-carboxy-4-methylthiazol-5(2H)-ylidene]ethyl phosphate</name>
        <dbReference type="ChEBI" id="CHEBI:62899"/>
    </ligand>
</feature>
<dbReference type="Proteomes" id="UP001164948">
    <property type="component" value="Chromosome"/>
</dbReference>
<evidence type="ECO:0000256" key="4">
    <source>
        <dbReference type="ARBA" id="ARBA00022842"/>
    </source>
</evidence>
<accession>A0AAE9UKS6</accession>
<evidence type="ECO:0000256" key="1">
    <source>
        <dbReference type="ARBA" id="ARBA00005165"/>
    </source>
</evidence>
<comment type="catalytic activity">
    <reaction evidence="6 9 10">
        <text>4-methyl-5-(2-phosphooxyethyl)-thiazole + 4-amino-2-methyl-5-(diphosphooxymethyl)pyrimidine + H(+) = thiamine phosphate + diphosphate</text>
        <dbReference type="Rhea" id="RHEA:22328"/>
        <dbReference type="ChEBI" id="CHEBI:15378"/>
        <dbReference type="ChEBI" id="CHEBI:33019"/>
        <dbReference type="ChEBI" id="CHEBI:37575"/>
        <dbReference type="ChEBI" id="CHEBI:57841"/>
        <dbReference type="ChEBI" id="CHEBI:58296"/>
        <dbReference type="EC" id="2.5.1.3"/>
    </reaction>
</comment>
<dbReference type="Pfam" id="PF02581">
    <property type="entry name" value="TMP-TENI"/>
    <property type="match status" value="1"/>
</dbReference>
<keyword evidence="5 9" id="KW-0784">Thiamine biosynthesis</keyword>
<keyword evidence="4 9" id="KW-0460">Magnesium</keyword>
<dbReference type="EMBL" id="CP095081">
    <property type="protein sequence ID" value="WAI92320.1"/>
    <property type="molecule type" value="Genomic_DNA"/>
</dbReference>
<dbReference type="AlphaFoldDB" id="A0AAE9UKS6"/>
<proteinExistence type="inferred from homology"/>
<dbReference type="GO" id="GO:0005737">
    <property type="term" value="C:cytoplasm"/>
    <property type="evidence" value="ECO:0007669"/>
    <property type="project" value="TreeGrafter"/>
</dbReference>
<dbReference type="PANTHER" id="PTHR20857">
    <property type="entry name" value="THIAMINE-PHOSPHATE PYROPHOSPHORYLASE"/>
    <property type="match status" value="1"/>
</dbReference>
<dbReference type="RefSeq" id="WP_155782698.1">
    <property type="nucleotide sequence ID" value="NZ_CP095081.1"/>
</dbReference>
<comment type="cofactor">
    <cofactor evidence="9">
        <name>Mg(2+)</name>
        <dbReference type="ChEBI" id="CHEBI:18420"/>
    </cofactor>
    <text evidence="9">Binds 1 Mg(2+) ion per subunit.</text>
</comment>
<evidence type="ECO:0000256" key="10">
    <source>
        <dbReference type="RuleBase" id="RU003826"/>
    </source>
</evidence>
<dbReference type="InterPro" id="IPR022998">
    <property type="entry name" value="ThiamineP_synth_TenI"/>
</dbReference>
<dbReference type="CDD" id="cd00564">
    <property type="entry name" value="TMP_TenI"/>
    <property type="match status" value="1"/>
</dbReference>
<evidence type="ECO:0000256" key="9">
    <source>
        <dbReference type="HAMAP-Rule" id="MF_00097"/>
    </source>
</evidence>
<dbReference type="Gene3D" id="3.20.20.70">
    <property type="entry name" value="Aldolase class I"/>
    <property type="match status" value="1"/>
</dbReference>
<feature type="domain" description="Thiamine phosphate synthase/TenI" evidence="12">
    <location>
        <begin position="7"/>
        <end position="191"/>
    </location>
</feature>
<dbReference type="GO" id="GO:0000287">
    <property type="term" value="F:magnesium ion binding"/>
    <property type="evidence" value="ECO:0007669"/>
    <property type="project" value="UniProtKB-UniRule"/>
</dbReference>
<evidence type="ECO:0000256" key="6">
    <source>
        <dbReference type="ARBA" id="ARBA00047334"/>
    </source>
</evidence>
<dbReference type="EC" id="2.5.1.3" evidence="9"/>
<sequence length="215" mass="23141">MKDKLKLYFVCGTSDCPDGNILEVVEQALEAGITLFQFREKGTNSLVGPAKLRLASQLQALCRNYHVPFIIDDDIELALKLDADGIHIGQTDVSVKEARVLLPSKIIGLSVSTMDEYCASNIELVDYIGVGPFRPTQSKEDAKPPIGNTTTKAIRKFNQTHPIVAIGGITSDVVPEIIQAGADGIAVISAISKSPVPKDATTELKVVIEQALSLR</sequence>
<evidence type="ECO:0000259" key="12">
    <source>
        <dbReference type="Pfam" id="PF02581"/>
    </source>
</evidence>
<protein>
    <recommendedName>
        <fullName evidence="9">Thiamine-phosphate synthase</fullName>
        <shortName evidence="9">TP synthase</shortName>
        <shortName evidence="9">TPS</shortName>
        <ecNumber evidence="9">2.5.1.3</ecNumber>
    </recommendedName>
    <alternativeName>
        <fullName evidence="9">Thiamine-phosphate pyrophosphorylase</fullName>
        <shortName evidence="9">TMP pyrophosphorylase</shortName>
        <shortName evidence="9">TMP-PPase</shortName>
    </alternativeName>
</protein>
<comment type="pathway">
    <text evidence="1 9 11">Cofactor biosynthesis; thiamine diphosphate biosynthesis; thiamine phosphate from 4-amino-2-methyl-5-diphosphomethylpyrimidine and 4-methyl-5-(2-phosphoethyl)-thiazole: step 1/1.</text>
</comment>
<dbReference type="GO" id="GO:0004789">
    <property type="term" value="F:thiamine-phosphate diphosphorylase activity"/>
    <property type="evidence" value="ECO:0007669"/>
    <property type="project" value="UniProtKB-UniRule"/>
</dbReference>
<name>A0AAE9UKS6_STRDY</name>
<comment type="function">
    <text evidence="9">Condenses 4-methyl-5-(beta-hydroxyethyl)thiazole monophosphate (THZ-P) and 2-methyl-4-amino-5-hydroxymethyl pyrimidine pyrophosphate (HMP-PP) to form thiamine monophosphate (TMP).</text>
</comment>
<keyword evidence="3 9" id="KW-0479">Metal-binding</keyword>
<dbReference type="FunFam" id="3.20.20.70:FF:000096">
    <property type="entry name" value="Thiamine-phosphate synthase"/>
    <property type="match status" value="1"/>
</dbReference>
<comment type="catalytic activity">
    <reaction evidence="8 9 10">
        <text>2-[(2R,5Z)-2-carboxy-4-methylthiazol-5(2H)-ylidene]ethyl phosphate + 4-amino-2-methyl-5-(diphosphooxymethyl)pyrimidine + 2 H(+) = thiamine phosphate + CO2 + diphosphate</text>
        <dbReference type="Rhea" id="RHEA:47844"/>
        <dbReference type="ChEBI" id="CHEBI:15378"/>
        <dbReference type="ChEBI" id="CHEBI:16526"/>
        <dbReference type="ChEBI" id="CHEBI:33019"/>
        <dbReference type="ChEBI" id="CHEBI:37575"/>
        <dbReference type="ChEBI" id="CHEBI:57841"/>
        <dbReference type="ChEBI" id="CHEBI:62899"/>
        <dbReference type="EC" id="2.5.1.3"/>
    </reaction>
</comment>
<dbReference type="SUPFAM" id="SSF51391">
    <property type="entry name" value="Thiamin phosphate synthase"/>
    <property type="match status" value="1"/>
</dbReference>
<feature type="binding site" evidence="9">
    <location>
        <begin position="136"/>
        <end position="138"/>
    </location>
    <ligand>
        <name>2-[(2R,5Z)-2-carboxy-4-methylthiazol-5(2H)-ylidene]ethyl phosphate</name>
        <dbReference type="ChEBI" id="CHEBI:62899"/>
    </ligand>
</feature>
<dbReference type="GO" id="GO:0009229">
    <property type="term" value="P:thiamine diphosphate biosynthetic process"/>
    <property type="evidence" value="ECO:0007669"/>
    <property type="project" value="UniProtKB-UniRule"/>
</dbReference>
<feature type="binding site" evidence="9">
    <location>
        <position position="110"/>
    </location>
    <ligand>
        <name>4-amino-2-methyl-5-(diphosphooxymethyl)pyrimidine</name>
        <dbReference type="ChEBI" id="CHEBI:57841"/>
    </ligand>
</feature>
<feature type="binding site" evidence="9">
    <location>
        <begin position="37"/>
        <end position="41"/>
    </location>
    <ligand>
        <name>4-amino-2-methyl-5-(diphosphooxymethyl)pyrimidine</name>
        <dbReference type="ChEBI" id="CHEBI:57841"/>
    </ligand>
</feature>
<dbReference type="InterPro" id="IPR034291">
    <property type="entry name" value="TMP_synthase"/>
</dbReference>
<comment type="catalytic activity">
    <reaction evidence="7 9 10">
        <text>2-(2-carboxy-4-methylthiazol-5-yl)ethyl phosphate + 4-amino-2-methyl-5-(diphosphooxymethyl)pyrimidine + 2 H(+) = thiamine phosphate + CO2 + diphosphate</text>
        <dbReference type="Rhea" id="RHEA:47848"/>
        <dbReference type="ChEBI" id="CHEBI:15378"/>
        <dbReference type="ChEBI" id="CHEBI:16526"/>
        <dbReference type="ChEBI" id="CHEBI:33019"/>
        <dbReference type="ChEBI" id="CHEBI:37575"/>
        <dbReference type="ChEBI" id="CHEBI:57841"/>
        <dbReference type="ChEBI" id="CHEBI:62890"/>
        <dbReference type="EC" id="2.5.1.3"/>
    </reaction>
</comment>
<reference evidence="13" key="1">
    <citation type="submission" date="2022-03" db="EMBL/GenBank/DDBJ databases">
        <title>Characterization and genomic analysis of a Streptococcus dysgalactiae associated with cultured channel catfish mortalities in China.</title>
        <authorList>
            <person name="Wang J."/>
            <person name="Geng Y."/>
        </authorList>
    </citation>
    <scope>NUCLEOTIDE SEQUENCE</scope>
    <source>
        <strain evidence="13">WJ001</strain>
    </source>
</reference>
<feature type="binding site" evidence="9">
    <location>
        <position position="139"/>
    </location>
    <ligand>
        <name>4-amino-2-methyl-5-(diphosphooxymethyl)pyrimidine</name>
        <dbReference type="ChEBI" id="CHEBI:57841"/>
    </ligand>
</feature>
<dbReference type="GO" id="GO:0009228">
    <property type="term" value="P:thiamine biosynthetic process"/>
    <property type="evidence" value="ECO:0007669"/>
    <property type="project" value="UniProtKB-KW"/>
</dbReference>
<feature type="binding site" evidence="9">
    <location>
        <position position="73"/>
    </location>
    <ligand>
        <name>Mg(2+)</name>
        <dbReference type="ChEBI" id="CHEBI:18420"/>
    </ligand>
</feature>
<dbReference type="PANTHER" id="PTHR20857:SF15">
    <property type="entry name" value="THIAMINE-PHOSPHATE SYNTHASE"/>
    <property type="match status" value="1"/>
</dbReference>
<evidence type="ECO:0000256" key="3">
    <source>
        <dbReference type="ARBA" id="ARBA00022723"/>
    </source>
</evidence>
<evidence type="ECO:0000256" key="8">
    <source>
        <dbReference type="ARBA" id="ARBA00047883"/>
    </source>
</evidence>
<evidence type="ECO:0000313" key="13">
    <source>
        <dbReference type="EMBL" id="WAI92320.1"/>
    </source>
</evidence>
<dbReference type="InterPro" id="IPR013785">
    <property type="entry name" value="Aldolase_TIM"/>
</dbReference>
<evidence type="ECO:0000313" key="14">
    <source>
        <dbReference type="Proteomes" id="UP001164948"/>
    </source>
</evidence>